<evidence type="ECO:0008006" key="4">
    <source>
        <dbReference type="Google" id="ProtNLM"/>
    </source>
</evidence>
<keyword evidence="1" id="KW-1133">Transmembrane helix</keyword>
<protein>
    <recommendedName>
        <fullName evidence="4">Gustatory receptor</fullName>
    </recommendedName>
</protein>
<feature type="transmembrane region" description="Helical" evidence="1">
    <location>
        <begin position="252"/>
        <end position="270"/>
    </location>
</feature>
<name>A0AAV2R9H6_MEGNR</name>
<feature type="transmembrane region" description="Helical" evidence="1">
    <location>
        <begin position="96"/>
        <end position="121"/>
    </location>
</feature>
<reference evidence="2 3" key="1">
    <citation type="submission" date="2024-05" db="EMBL/GenBank/DDBJ databases">
        <authorList>
            <person name="Wallberg A."/>
        </authorList>
    </citation>
    <scope>NUCLEOTIDE SEQUENCE [LARGE SCALE GENOMIC DNA]</scope>
</reference>
<feature type="transmembrane region" description="Helical" evidence="1">
    <location>
        <begin position="141"/>
        <end position="161"/>
    </location>
</feature>
<sequence length="518" mass="59429">MESLSSSPIGNSQFRYNTFSDENQDTPAAPRKIQRTVSFSKRDPNETDNGNYVELVTERKRSIHPLQHQRITHSSEVFKQCFRKYNLFWAVNRSSFISFVAQIIVLFIMIVCLELLFSFFYDEHNIKILKYSIPFASGLPFTITIMISILVVTVIFSKLIFQSVIFNRMDKLPVPVKYKETPVAVQQPETITSSSGDSNEQLQADSAMVDTGLAGDILTKYFLEILVLITFLKIVASHVYDFFTGKVISYDGLWFLCFTNLYVLFLWYYMKYNCALINWTAELYHDMREKMKQIFKSSLNEQSVKILLIEYPLDDLQDMFQNIVNMSSLGWNLIFMIKGCIMLICTFKMTIDLECNWEYFMCFLTHFEILSTIQRASSNLVKQHNDFIKLLSKKITVGKSQVKDGCLEELSSICHHLKLHPPNLLLLGKYVVGYHTLVVFIISILSFGLLHSAVMDNASKSDVNAITKSAIMQLFNKASWNGDCVCLDYKLNPVDLTDKKLLAMGNNTESGNFCVCPP</sequence>
<dbReference type="Proteomes" id="UP001497623">
    <property type="component" value="Unassembled WGS sequence"/>
</dbReference>
<evidence type="ECO:0000313" key="2">
    <source>
        <dbReference type="EMBL" id="CAL4115990.1"/>
    </source>
</evidence>
<keyword evidence="1" id="KW-0472">Membrane</keyword>
<evidence type="ECO:0000313" key="3">
    <source>
        <dbReference type="Proteomes" id="UP001497623"/>
    </source>
</evidence>
<comment type="caution">
    <text evidence="2">The sequence shown here is derived from an EMBL/GenBank/DDBJ whole genome shotgun (WGS) entry which is preliminary data.</text>
</comment>
<feature type="transmembrane region" description="Helical" evidence="1">
    <location>
        <begin position="431"/>
        <end position="450"/>
    </location>
</feature>
<organism evidence="2 3">
    <name type="scientific">Meganyctiphanes norvegica</name>
    <name type="common">Northern krill</name>
    <name type="synonym">Thysanopoda norvegica</name>
    <dbReference type="NCBI Taxonomy" id="48144"/>
    <lineage>
        <taxon>Eukaryota</taxon>
        <taxon>Metazoa</taxon>
        <taxon>Ecdysozoa</taxon>
        <taxon>Arthropoda</taxon>
        <taxon>Crustacea</taxon>
        <taxon>Multicrustacea</taxon>
        <taxon>Malacostraca</taxon>
        <taxon>Eumalacostraca</taxon>
        <taxon>Eucarida</taxon>
        <taxon>Euphausiacea</taxon>
        <taxon>Euphausiidae</taxon>
        <taxon>Meganyctiphanes</taxon>
    </lineage>
</organism>
<feature type="transmembrane region" description="Helical" evidence="1">
    <location>
        <begin position="329"/>
        <end position="351"/>
    </location>
</feature>
<feature type="transmembrane region" description="Helical" evidence="1">
    <location>
        <begin position="221"/>
        <end position="240"/>
    </location>
</feature>
<dbReference type="EMBL" id="CAXKWB010016344">
    <property type="protein sequence ID" value="CAL4115990.1"/>
    <property type="molecule type" value="Genomic_DNA"/>
</dbReference>
<proteinExistence type="predicted"/>
<keyword evidence="1" id="KW-0812">Transmembrane</keyword>
<dbReference type="AlphaFoldDB" id="A0AAV2R9H6"/>
<accession>A0AAV2R9H6</accession>
<evidence type="ECO:0000256" key="1">
    <source>
        <dbReference type="SAM" id="Phobius"/>
    </source>
</evidence>
<gene>
    <name evidence="2" type="ORF">MNOR_LOCUS20848</name>
</gene>
<keyword evidence="3" id="KW-1185">Reference proteome</keyword>